<dbReference type="EC" id="3.6.1.1" evidence="7"/>
<comment type="caution">
    <text evidence="8">The sequence shown here is derived from an EMBL/GenBank/DDBJ whole genome shotgun (WGS) entry which is preliminary data.</text>
</comment>
<reference evidence="8 9" key="1">
    <citation type="submission" date="2016-04" db="EMBL/GenBank/DDBJ databases">
        <title>Chloroflexus islandicus sp. nov., a thermophilic filamentous anoxygenic phototrophic bacterium from geyser Strokkur (Iceland).</title>
        <authorList>
            <person name="Gaisin V.A."/>
            <person name="Kalashnikov A.M."/>
            <person name="Sukhacheva M.V."/>
            <person name="Grouzdev D.S."/>
            <person name="Ivanov T.M."/>
            <person name="Kuznetsov B."/>
            <person name="Gorlenko V.M."/>
        </authorList>
    </citation>
    <scope>NUCLEOTIDE SEQUENCE [LARGE SCALE GENOMIC DNA]</scope>
    <source>
        <strain evidence="9">isl-2</strain>
    </source>
</reference>
<comment type="catalytic activity">
    <reaction evidence="6 7">
        <text>diphosphate + H2O = 2 phosphate + H(+)</text>
        <dbReference type="Rhea" id="RHEA:24576"/>
        <dbReference type="ChEBI" id="CHEBI:15377"/>
        <dbReference type="ChEBI" id="CHEBI:15378"/>
        <dbReference type="ChEBI" id="CHEBI:33019"/>
        <dbReference type="ChEBI" id="CHEBI:43474"/>
        <dbReference type="EC" id="3.6.1.1"/>
    </reaction>
</comment>
<keyword evidence="9" id="KW-1185">Reference proteome</keyword>
<comment type="cofactor">
    <cofactor evidence="1 7">
        <name>Mg(2+)</name>
        <dbReference type="ChEBI" id="CHEBI:18420"/>
    </cofactor>
</comment>
<feature type="binding site" evidence="7">
    <location>
        <position position="141"/>
    </location>
    <ligand>
        <name>substrate</name>
    </ligand>
</feature>
<dbReference type="GO" id="GO:0006796">
    <property type="term" value="P:phosphate-containing compound metabolic process"/>
    <property type="evidence" value="ECO:0007669"/>
    <property type="project" value="InterPro"/>
</dbReference>
<feature type="binding site" evidence="7">
    <location>
        <position position="72"/>
    </location>
    <ligand>
        <name>Mg(2+)</name>
        <dbReference type="ChEBI" id="CHEBI:18420"/>
        <label>1</label>
    </ligand>
</feature>
<feature type="binding site" evidence="7">
    <location>
        <position position="31"/>
    </location>
    <ligand>
        <name>substrate</name>
    </ligand>
</feature>
<protein>
    <recommendedName>
        <fullName evidence="7">Inorganic pyrophosphatase</fullName>
        <ecNumber evidence="7">3.6.1.1</ecNumber>
    </recommendedName>
    <alternativeName>
        <fullName evidence="7">Pyrophosphate phospho-hydrolase</fullName>
        <shortName evidence="7">PPase</shortName>
    </alternativeName>
</protein>
<dbReference type="AlphaFoldDB" id="A0A178LYB4"/>
<dbReference type="EMBL" id="LWQS01000097">
    <property type="protein sequence ID" value="OAN39603.1"/>
    <property type="molecule type" value="Genomic_DNA"/>
</dbReference>
<dbReference type="STRING" id="1707952.A6A03_19535"/>
<dbReference type="OrthoDB" id="5187599at2"/>
<proteinExistence type="inferred from homology"/>
<evidence type="ECO:0000313" key="9">
    <source>
        <dbReference type="Proteomes" id="UP000078287"/>
    </source>
</evidence>
<evidence type="ECO:0000256" key="3">
    <source>
        <dbReference type="ARBA" id="ARBA00022723"/>
    </source>
</evidence>
<dbReference type="InterPro" id="IPR036649">
    <property type="entry name" value="Pyrophosphatase_sf"/>
</dbReference>
<comment type="similarity">
    <text evidence="7">Belongs to the PPase family.</text>
</comment>
<dbReference type="Pfam" id="PF00719">
    <property type="entry name" value="Pyrophosphatase"/>
    <property type="match status" value="1"/>
</dbReference>
<sequence>MQNLWHDLEPGPDVPNVIHVVVEIPKGSRNKYEFDKRIGAFRLDRVLYSAVQYPGDYGFMPQTYYDDGDPLDVLVMTNLPTFPGCIVEARPLGLFRMLDKGEPDDKVLAVLQYDPFFADYHNYTALPAHYLREVEHFFTVYKDLEGSRVEPVGWESADVARERIQYSIDRYWDMRAGRVLKRA</sequence>
<feature type="binding site" evidence="7">
    <location>
        <position position="104"/>
    </location>
    <ligand>
        <name>Mg(2+)</name>
        <dbReference type="ChEBI" id="CHEBI:18420"/>
        <label>1</label>
    </ligand>
</feature>
<comment type="subcellular location">
    <subcellularLocation>
        <location evidence="7">Cytoplasm</location>
    </subcellularLocation>
</comment>
<keyword evidence="2 7" id="KW-0963">Cytoplasm</keyword>
<feature type="binding site" evidence="7">
    <location>
        <position position="67"/>
    </location>
    <ligand>
        <name>Mg(2+)</name>
        <dbReference type="ChEBI" id="CHEBI:18420"/>
        <label>1</label>
    </ligand>
</feature>
<evidence type="ECO:0000256" key="7">
    <source>
        <dbReference type="HAMAP-Rule" id="MF_00209"/>
    </source>
</evidence>
<comment type="subunit">
    <text evidence="7">Homohexamer.</text>
</comment>
<dbReference type="Proteomes" id="UP000078287">
    <property type="component" value="Unassembled WGS sequence"/>
</dbReference>
<name>A0A178LYB4_9CHLR</name>
<evidence type="ECO:0000313" key="8">
    <source>
        <dbReference type="EMBL" id="OAN39603.1"/>
    </source>
</evidence>
<dbReference type="HAMAP" id="MF_00209">
    <property type="entry name" value="Inorganic_PPase"/>
    <property type="match status" value="1"/>
</dbReference>
<feature type="binding site" evidence="7">
    <location>
        <position position="72"/>
    </location>
    <ligand>
        <name>Mg(2+)</name>
        <dbReference type="ChEBI" id="CHEBI:18420"/>
        <label>2</label>
    </ligand>
</feature>
<evidence type="ECO:0000256" key="5">
    <source>
        <dbReference type="ARBA" id="ARBA00022842"/>
    </source>
</evidence>
<gene>
    <name evidence="7" type="primary">ppa</name>
    <name evidence="8" type="ORF">A6A03_19535</name>
</gene>
<evidence type="ECO:0000256" key="4">
    <source>
        <dbReference type="ARBA" id="ARBA00022801"/>
    </source>
</evidence>
<feature type="binding site" evidence="7">
    <location>
        <position position="57"/>
    </location>
    <ligand>
        <name>substrate</name>
    </ligand>
</feature>
<evidence type="ECO:0000256" key="6">
    <source>
        <dbReference type="ARBA" id="ARBA00047820"/>
    </source>
</evidence>
<evidence type="ECO:0000256" key="2">
    <source>
        <dbReference type="ARBA" id="ARBA00022490"/>
    </source>
</evidence>
<keyword evidence="3 7" id="KW-0479">Metal-binding</keyword>
<dbReference type="PROSITE" id="PS00387">
    <property type="entry name" value="PPASE"/>
    <property type="match status" value="1"/>
</dbReference>
<feature type="binding site" evidence="7">
    <location>
        <position position="45"/>
    </location>
    <ligand>
        <name>substrate</name>
    </ligand>
</feature>
<keyword evidence="4 7" id="KW-0378">Hydrolase</keyword>
<dbReference type="GO" id="GO:0000287">
    <property type="term" value="F:magnesium ion binding"/>
    <property type="evidence" value="ECO:0007669"/>
    <property type="project" value="UniProtKB-UniRule"/>
</dbReference>
<dbReference type="GO" id="GO:0004427">
    <property type="term" value="F:inorganic diphosphate phosphatase activity"/>
    <property type="evidence" value="ECO:0007669"/>
    <property type="project" value="UniProtKB-UniRule"/>
</dbReference>
<dbReference type="RefSeq" id="WP_012259161.1">
    <property type="nucleotide sequence ID" value="NZ_LWQS01000097.1"/>
</dbReference>
<keyword evidence="5 7" id="KW-0460">Magnesium</keyword>
<dbReference type="GO" id="GO:0005737">
    <property type="term" value="C:cytoplasm"/>
    <property type="evidence" value="ECO:0007669"/>
    <property type="project" value="UniProtKB-SubCell"/>
</dbReference>
<dbReference type="PANTHER" id="PTHR10286">
    <property type="entry name" value="INORGANIC PYROPHOSPHATASE"/>
    <property type="match status" value="1"/>
</dbReference>
<organism evidence="8 9">
    <name type="scientific">Chloroflexus islandicus</name>
    <dbReference type="NCBI Taxonomy" id="1707952"/>
    <lineage>
        <taxon>Bacteria</taxon>
        <taxon>Bacillati</taxon>
        <taxon>Chloroflexota</taxon>
        <taxon>Chloroflexia</taxon>
        <taxon>Chloroflexales</taxon>
        <taxon>Chloroflexineae</taxon>
        <taxon>Chloroflexaceae</taxon>
        <taxon>Chloroflexus</taxon>
    </lineage>
</organism>
<dbReference type="InterPro" id="IPR008162">
    <property type="entry name" value="Pyrophosphatase"/>
</dbReference>
<dbReference type="Gene3D" id="3.90.80.10">
    <property type="entry name" value="Inorganic pyrophosphatase"/>
    <property type="match status" value="1"/>
</dbReference>
<dbReference type="CDD" id="cd00412">
    <property type="entry name" value="pyrophosphatase"/>
    <property type="match status" value="1"/>
</dbReference>
<accession>A0A178LYB4</accession>
<comment type="function">
    <text evidence="7">Catalyzes the hydrolysis of inorganic pyrophosphate (PPi) forming two phosphate ions.</text>
</comment>
<evidence type="ECO:0000256" key="1">
    <source>
        <dbReference type="ARBA" id="ARBA00001946"/>
    </source>
</evidence>
<dbReference type="SUPFAM" id="SSF50324">
    <property type="entry name" value="Inorganic pyrophosphatase"/>
    <property type="match status" value="1"/>
</dbReference>
<dbReference type="FunFam" id="3.90.80.10:FF:000003">
    <property type="entry name" value="Inorganic pyrophosphatase"/>
    <property type="match status" value="1"/>
</dbReference>